<keyword evidence="4" id="KW-0966">Cell projection</keyword>
<dbReference type="EMBL" id="JACNIG010000117">
    <property type="protein sequence ID" value="MBC8431151.1"/>
    <property type="molecule type" value="Genomic_DNA"/>
</dbReference>
<evidence type="ECO:0000313" key="4">
    <source>
        <dbReference type="EMBL" id="MBC8431151.1"/>
    </source>
</evidence>
<dbReference type="AlphaFoldDB" id="A0A8J6TL81"/>
<keyword evidence="3" id="KW-1005">Bacterial flagellum biogenesis</keyword>
<dbReference type="Gene3D" id="1.20.58.300">
    <property type="entry name" value="FlgN-like"/>
    <property type="match status" value="1"/>
</dbReference>
<dbReference type="Proteomes" id="UP000605201">
    <property type="component" value="Unassembled WGS sequence"/>
</dbReference>
<dbReference type="Pfam" id="PF05130">
    <property type="entry name" value="FlgN"/>
    <property type="match status" value="1"/>
</dbReference>
<evidence type="ECO:0000256" key="3">
    <source>
        <dbReference type="ARBA" id="ARBA00022795"/>
    </source>
</evidence>
<accession>A0A8J6TL81</accession>
<sequence>METPNVRLIEKLFYKKIMLYHDLLYCFKHERESLTNLDLDKLWSISAEKEEICAKINTTKQEIVAALDLKENQKTFELNRTMDLIPVEYKAEFQKLYLRLIKLKSEIEVFRKENISFVNDSLEFLDEIIGIITGTDGSGIMYNDKCHFSKSGAPVLLSREV</sequence>
<comment type="caution">
    <text evidence="4">The sequence shown here is derived from an EMBL/GenBank/DDBJ whole genome shotgun (WGS) entry which is preliminary data.</text>
</comment>
<dbReference type="InterPro" id="IPR007809">
    <property type="entry name" value="FlgN-like"/>
</dbReference>
<evidence type="ECO:0000256" key="2">
    <source>
        <dbReference type="ARBA" id="ARBA00007703"/>
    </source>
</evidence>
<protein>
    <submittedName>
        <fullName evidence="4">Flagellar export chaperone FlgN</fullName>
    </submittedName>
</protein>
<comment type="similarity">
    <text evidence="2">Belongs to the FlgN family.</text>
</comment>
<keyword evidence="4" id="KW-0969">Cilium</keyword>
<gene>
    <name evidence="4" type="primary">flgN</name>
    <name evidence="4" type="ORF">H8D96_04455</name>
</gene>
<name>A0A8J6TL81_9BACT</name>
<evidence type="ECO:0000313" key="5">
    <source>
        <dbReference type="Proteomes" id="UP000605201"/>
    </source>
</evidence>
<reference evidence="4 5" key="1">
    <citation type="submission" date="2020-08" db="EMBL/GenBank/DDBJ databases">
        <title>Bridging the membrane lipid divide: bacteria of the FCB group superphylum have the potential to synthesize archaeal ether lipids.</title>
        <authorList>
            <person name="Villanueva L."/>
            <person name="Von Meijenfeldt F.A.B."/>
            <person name="Westbye A.B."/>
            <person name="Yadav S."/>
            <person name="Hopmans E.C."/>
            <person name="Dutilh B.E."/>
            <person name="Sinninghe Damste J.S."/>
        </authorList>
    </citation>
    <scope>NUCLEOTIDE SEQUENCE [LARGE SCALE GENOMIC DNA]</scope>
    <source>
        <strain evidence="4">NIOZ-UU17</strain>
    </source>
</reference>
<organism evidence="4 5">
    <name type="scientific">Candidatus Desulfatibia vada</name>
    <dbReference type="NCBI Taxonomy" id="2841696"/>
    <lineage>
        <taxon>Bacteria</taxon>
        <taxon>Pseudomonadati</taxon>
        <taxon>Thermodesulfobacteriota</taxon>
        <taxon>Desulfobacteria</taxon>
        <taxon>Desulfobacterales</taxon>
        <taxon>Desulfobacterales incertae sedis</taxon>
        <taxon>Candidatus Desulfatibia</taxon>
    </lineage>
</organism>
<comment type="function">
    <text evidence="1">Required for the efficient initiation of filament assembly.</text>
</comment>
<dbReference type="GO" id="GO:0044780">
    <property type="term" value="P:bacterial-type flagellum assembly"/>
    <property type="evidence" value="ECO:0007669"/>
    <property type="project" value="InterPro"/>
</dbReference>
<proteinExistence type="inferred from homology"/>
<dbReference type="SUPFAM" id="SSF140566">
    <property type="entry name" value="FlgN-like"/>
    <property type="match status" value="1"/>
</dbReference>
<evidence type="ECO:0000256" key="1">
    <source>
        <dbReference type="ARBA" id="ARBA00002397"/>
    </source>
</evidence>
<keyword evidence="4" id="KW-0282">Flagellum</keyword>
<dbReference type="InterPro" id="IPR036679">
    <property type="entry name" value="FlgN-like_sf"/>
</dbReference>